<dbReference type="EMBL" id="FRBG01000004">
    <property type="protein sequence ID" value="SHK68825.1"/>
    <property type="molecule type" value="Genomic_DNA"/>
</dbReference>
<evidence type="ECO:0000313" key="4">
    <source>
        <dbReference type="Proteomes" id="UP000092605"/>
    </source>
</evidence>
<keyword evidence="1" id="KW-0175">Coiled coil</keyword>
<name>A0A150FSN7_CLOPD</name>
<accession>A0A150FSN7</accession>
<dbReference type="Proteomes" id="UP000092605">
    <property type="component" value="Unassembled WGS sequence"/>
</dbReference>
<sequence>MKRSNKRANIMLYCNDTSFEIKRGYKPRGYANLITRDDKSKFSLYVENIKYVSEGYRIVIIDNQLNKIDIGRILVDESGKGEARIDINKDDIDIQCVALTYEDNIPLISYKGRRTKNYEDILLRKEENIDQVQEDNENQRSEQVDIETEINEEELDKERIEEDKEHVKERIEEEIEEDEEINKEIVEEERVEEQIPQEIEEERIEEEKVDEQEIDEERIEETVQEEPQKKKEYFEEKKEEKEEDIKTYFEKEKERIEDKTYFIPRRLKKNLKKYKEVKPFIKDIDDTRWWKININPMSMFGYDIPYLGYMYYLNYTAYSDIGFLAYKYRHYLFGINYDEDGQRKYYVYAIPGKKNEQPDLGETGFNQFLGCKNEDDEYGYWICYIDCKTRLISIDQE</sequence>
<evidence type="ECO:0000313" key="2">
    <source>
        <dbReference type="EMBL" id="KXZ40614.1"/>
    </source>
</evidence>
<proteinExistence type="predicted"/>
<dbReference type="OrthoDB" id="1705475at2"/>
<dbReference type="RefSeq" id="WP_066071765.1">
    <property type="nucleotide sequence ID" value="NZ_FRBG01000004.1"/>
</dbReference>
<feature type="coiled-coil region" evidence="1">
    <location>
        <begin position="115"/>
        <end position="191"/>
    </location>
</feature>
<evidence type="ECO:0008006" key="6">
    <source>
        <dbReference type="Google" id="ProtNLM"/>
    </source>
</evidence>
<gene>
    <name evidence="2" type="ORF">JWYL7_1689</name>
    <name evidence="3" type="ORF">SAMN05661008_00688</name>
</gene>
<evidence type="ECO:0000313" key="3">
    <source>
        <dbReference type="EMBL" id="SHK68825.1"/>
    </source>
</evidence>
<dbReference type="PATRIC" id="fig|1121328.3.peg.1700"/>
<dbReference type="Proteomes" id="UP000323392">
    <property type="component" value="Unassembled WGS sequence"/>
</dbReference>
<reference evidence="3 5" key="2">
    <citation type="submission" date="2016-11" db="EMBL/GenBank/DDBJ databases">
        <authorList>
            <person name="Varghese N."/>
            <person name="Submissions S."/>
        </authorList>
    </citation>
    <scope>NUCLEOTIDE SEQUENCE [LARGE SCALE GENOMIC DNA]</scope>
    <source>
        <strain evidence="3 5">DSM 7308</strain>
    </source>
</reference>
<keyword evidence="5" id="KW-1185">Reference proteome</keyword>
<dbReference type="EMBL" id="LSFY01000001">
    <property type="protein sequence ID" value="KXZ40614.1"/>
    <property type="molecule type" value="Genomic_DNA"/>
</dbReference>
<dbReference type="STRING" id="1121328.JWYL7_1689"/>
<organism evidence="2 4">
    <name type="scientific">Alkalithermobacter thermoalcaliphilus JW-YL-7 = DSM 7308</name>
    <dbReference type="NCBI Taxonomy" id="1121328"/>
    <lineage>
        <taxon>Bacteria</taxon>
        <taxon>Bacillati</taxon>
        <taxon>Bacillota</taxon>
        <taxon>Clostridia</taxon>
        <taxon>Peptostreptococcales</taxon>
        <taxon>Tepidibacteraceae</taxon>
        <taxon>Alkalithermobacter</taxon>
    </lineage>
</organism>
<comment type="caution">
    <text evidence="2">The sequence shown here is derived from an EMBL/GenBank/DDBJ whole genome shotgun (WGS) entry which is preliminary data.</text>
</comment>
<evidence type="ECO:0000256" key="1">
    <source>
        <dbReference type="SAM" id="Coils"/>
    </source>
</evidence>
<protein>
    <recommendedName>
        <fullName evidence="6">Transmembrane protein</fullName>
    </recommendedName>
</protein>
<evidence type="ECO:0000313" key="5">
    <source>
        <dbReference type="Proteomes" id="UP000323392"/>
    </source>
</evidence>
<dbReference type="AlphaFoldDB" id="A0A150FSN7"/>
<reference evidence="2 4" key="1">
    <citation type="submission" date="2016-02" db="EMBL/GenBank/DDBJ databases">
        <title>Draft genome sequence for Clostridium paradoxum JW-YL-7.</title>
        <authorList>
            <person name="Utturkar S.M."/>
            <person name="Lancaster A."/>
            <person name="Poole F.L."/>
            <person name="Adams M.W."/>
            <person name="Brown S.D."/>
        </authorList>
    </citation>
    <scope>NUCLEOTIDE SEQUENCE [LARGE SCALE GENOMIC DNA]</scope>
    <source>
        <strain evidence="2 4">JW-YL-7</strain>
    </source>
</reference>